<keyword evidence="2" id="KW-1185">Reference proteome</keyword>
<protein>
    <submittedName>
        <fullName evidence="1">Uncharacterized protein</fullName>
    </submittedName>
</protein>
<dbReference type="STRING" id="1796616.A4V09_15150"/>
<evidence type="ECO:0000313" key="1">
    <source>
        <dbReference type="EMBL" id="ANU76978.1"/>
    </source>
</evidence>
<gene>
    <name evidence="1" type="ORF">A4V09_15150</name>
</gene>
<organism evidence="1 2">
    <name type="scientific">Blautia pseudococcoides</name>
    <dbReference type="NCBI Taxonomy" id="1796616"/>
    <lineage>
        <taxon>Bacteria</taxon>
        <taxon>Bacillati</taxon>
        <taxon>Bacillota</taxon>
        <taxon>Clostridia</taxon>
        <taxon>Lachnospirales</taxon>
        <taxon>Lachnospiraceae</taxon>
        <taxon>Blautia</taxon>
    </lineage>
</organism>
<dbReference type="KEGG" id="byl:A4V09_15150"/>
<accession>A0A1C7ID87</accession>
<dbReference type="Proteomes" id="UP000092574">
    <property type="component" value="Chromosome"/>
</dbReference>
<dbReference type="EMBL" id="CP015405">
    <property type="protein sequence ID" value="ANU76978.1"/>
    <property type="molecule type" value="Genomic_DNA"/>
</dbReference>
<evidence type="ECO:0000313" key="2">
    <source>
        <dbReference type="Proteomes" id="UP000092574"/>
    </source>
</evidence>
<proteinExistence type="predicted"/>
<reference evidence="1" key="1">
    <citation type="submission" date="2017-04" db="EMBL/GenBank/DDBJ databases">
        <title>Complete Genome Sequences of Twelve Strains of a Stable Defined Moderately Diverse Mouse Microbiota 2 (sDMDMm2).</title>
        <authorList>
            <person name="Uchimura Y."/>
            <person name="Wyss M."/>
            <person name="Brugiroux S."/>
            <person name="Limenitakis J.P."/>
            <person name="Stecher B."/>
            <person name="McCoy K.D."/>
            <person name="Macpherson A.J."/>
        </authorList>
    </citation>
    <scope>NUCLEOTIDE SEQUENCE</scope>
    <source>
        <strain evidence="1">YL58</strain>
    </source>
</reference>
<dbReference type="AlphaFoldDB" id="A0A1C7ID87"/>
<name>A0A1C7ID87_9FIRM</name>
<sequence length="93" mass="10981">MKNMWKRTCGRKELHMNDLIKKAQERETSLKPFYLLGKNRPAQGRKVFPYLDDQNPDQQMQGYTEQKSLLFVKSYPEGDQLLTEDDGYIVPIK</sequence>